<dbReference type="EMBL" id="CAJVQC010099440">
    <property type="protein sequence ID" value="CAG8830571.1"/>
    <property type="molecule type" value="Genomic_DNA"/>
</dbReference>
<evidence type="ECO:0000313" key="1">
    <source>
        <dbReference type="EMBL" id="CAG8830571.1"/>
    </source>
</evidence>
<gene>
    <name evidence="1" type="ORF">RPERSI_LOCUS27849</name>
</gene>
<proteinExistence type="predicted"/>
<name>A0ACA9SAK6_9GLOM</name>
<feature type="non-terminal residue" evidence="1">
    <location>
        <position position="1"/>
    </location>
</feature>
<accession>A0ACA9SAK6</accession>
<keyword evidence="2" id="KW-1185">Reference proteome</keyword>
<reference evidence="1" key="1">
    <citation type="submission" date="2021-06" db="EMBL/GenBank/DDBJ databases">
        <authorList>
            <person name="Kallberg Y."/>
            <person name="Tangrot J."/>
            <person name="Rosling A."/>
        </authorList>
    </citation>
    <scope>NUCLEOTIDE SEQUENCE</scope>
    <source>
        <strain evidence="1">MA461A</strain>
    </source>
</reference>
<organism evidence="1 2">
    <name type="scientific">Racocetra persica</name>
    <dbReference type="NCBI Taxonomy" id="160502"/>
    <lineage>
        <taxon>Eukaryota</taxon>
        <taxon>Fungi</taxon>
        <taxon>Fungi incertae sedis</taxon>
        <taxon>Mucoromycota</taxon>
        <taxon>Glomeromycotina</taxon>
        <taxon>Glomeromycetes</taxon>
        <taxon>Diversisporales</taxon>
        <taxon>Gigasporaceae</taxon>
        <taxon>Racocetra</taxon>
    </lineage>
</organism>
<dbReference type="Proteomes" id="UP000789920">
    <property type="component" value="Unassembled WGS sequence"/>
</dbReference>
<protein>
    <submittedName>
        <fullName evidence="1">36145_t:CDS:1</fullName>
    </submittedName>
</protein>
<sequence>RLEKGPNTLTKEENQEKATEEPEQEDDSVEKVKKEKPDAFLLALNAVND</sequence>
<evidence type="ECO:0000313" key="2">
    <source>
        <dbReference type="Proteomes" id="UP000789920"/>
    </source>
</evidence>
<comment type="caution">
    <text evidence="1">The sequence shown here is derived from an EMBL/GenBank/DDBJ whole genome shotgun (WGS) entry which is preliminary data.</text>
</comment>
<feature type="non-terminal residue" evidence="1">
    <location>
        <position position="49"/>
    </location>
</feature>